<gene>
    <name evidence="2" type="ORF">N7U68_14255</name>
</gene>
<feature type="transmembrane region" description="Helical" evidence="1">
    <location>
        <begin position="35"/>
        <end position="57"/>
    </location>
</feature>
<keyword evidence="3" id="KW-1185">Reference proteome</keyword>
<evidence type="ECO:0000313" key="3">
    <source>
        <dbReference type="Proteomes" id="UP001064087"/>
    </source>
</evidence>
<dbReference type="Proteomes" id="UP001064087">
    <property type="component" value="Chromosome"/>
</dbReference>
<keyword evidence="1" id="KW-0812">Transmembrane</keyword>
<feature type="transmembrane region" description="Helical" evidence="1">
    <location>
        <begin position="7"/>
        <end position="29"/>
    </location>
</feature>
<evidence type="ECO:0000256" key="1">
    <source>
        <dbReference type="SAM" id="Phobius"/>
    </source>
</evidence>
<proteinExistence type="predicted"/>
<keyword evidence="1" id="KW-1133">Transmembrane helix</keyword>
<dbReference type="RefSeq" id="WP_165194468.1">
    <property type="nucleotide sequence ID" value="NZ_CP106738.1"/>
</dbReference>
<evidence type="ECO:0000313" key="2">
    <source>
        <dbReference type="EMBL" id="UXX82257.1"/>
    </source>
</evidence>
<accession>A0ABY6D7Z1</accession>
<name>A0ABY6D7Z1_9RHOB</name>
<sequence>MHKVVAILNVVAWSGFWAFGYLAFTANAANTGEMVTAAILAAIAGGLGMLAYLWLAWHSAPTRGQRRVAARRDMNGEITS</sequence>
<reference evidence="2" key="1">
    <citation type="submission" date="2022-10" db="EMBL/GenBank/DDBJ databases">
        <title>Roseovarius pelagicus sp. nov., isolated from Arctic seawater.</title>
        <authorList>
            <person name="Hong Y.W."/>
            <person name="Hwang C.Y."/>
        </authorList>
    </citation>
    <scope>NUCLEOTIDE SEQUENCE</scope>
    <source>
        <strain evidence="2">HL-MP18</strain>
    </source>
</reference>
<protein>
    <submittedName>
        <fullName evidence="2">Uncharacterized protein</fullName>
    </submittedName>
</protein>
<keyword evidence="1" id="KW-0472">Membrane</keyword>
<dbReference type="EMBL" id="CP106738">
    <property type="protein sequence ID" value="UXX82257.1"/>
    <property type="molecule type" value="Genomic_DNA"/>
</dbReference>
<organism evidence="2 3">
    <name type="scientific">Roseovarius pelagicus</name>
    <dbReference type="NCBI Taxonomy" id="2980108"/>
    <lineage>
        <taxon>Bacteria</taxon>
        <taxon>Pseudomonadati</taxon>
        <taxon>Pseudomonadota</taxon>
        <taxon>Alphaproteobacteria</taxon>
        <taxon>Rhodobacterales</taxon>
        <taxon>Roseobacteraceae</taxon>
        <taxon>Roseovarius</taxon>
    </lineage>
</organism>